<dbReference type="OrthoDB" id="21413at2759"/>
<protein>
    <recommendedName>
        <fullName evidence="3">DUF3835 domain-containing protein</fullName>
    </recommendedName>
</protein>
<feature type="compositionally biased region" description="Acidic residues" evidence="2">
    <location>
        <begin position="339"/>
        <end position="366"/>
    </location>
</feature>
<evidence type="ECO:0000313" key="5">
    <source>
        <dbReference type="Proteomes" id="UP000012174"/>
    </source>
</evidence>
<feature type="domain" description="DUF3835" evidence="3">
    <location>
        <begin position="568"/>
        <end position="643"/>
    </location>
</feature>
<dbReference type="KEGG" id="ela:UCREL1_1646"/>
<feature type="compositionally biased region" description="Polar residues" evidence="2">
    <location>
        <begin position="554"/>
        <end position="572"/>
    </location>
</feature>
<dbReference type="EMBL" id="KB705650">
    <property type="protein sequence ID" value="EMR71315.1"/>
    <property type="molecule type" value="Genomic_DNA"/>
</dbReference>
<organism evidence="4 5">
    <name type="scientific">Eutypa lata (strain UCR-EL1)</name>
    <name type="common">Grapevine dieback disease fungus</name>
    <name type="synonym">Eutypa armeniacae</name>
    <dbReference type="NCBI Taxonomy" id="1287681"/>
    <lineage>
        <taxon>Eukaryota</taxon>
        <taxon>Fungi</taxon>
        <taxon>Dikarya</taxon>
        <taxon>Ascomycota</taxon>
        <taxon>Pezizomycotina</taxon>
        <taxon>Sordariomycetes</taxon>
        <taxon>Xylariomycetidae</taxon>
        <taxon>Xylariales</taxon>
        <taxon>Diatrypaceae</taxon>
        <taxon>Eutypa</taxon>
    </lineage>
</organism>
<dbReference type="Pfam" id="PF13758">
    <property type="entry name" value="Prefoldin_3"/>
    <property type="match status" value="1"/>
</dbReference>
<feature type="compositionally biased region" description="Basic and acidic residues" evidence="2">
    <location>
        <begin position="242"/>
        <end position="253"/>
    </location>
</feature>
<dbReference type="Proteomes" id="UP000012174">
    <property type="component" value="Unassembled WGS sequence"/>
</dbReference>
<accession>M7TXC5</accession>
<dbReference type="Pfam" id="PF12927">
    <property type="entry name" value="DUF3835"/>
    <property type="match status" value="1"/>
</dbReference>
<evidence type="ECO:0000256" key="2">
    <source>
        <dbReference type="SAM" id="MobiDB-lite"/>
    </source>
</evidence>
<dbReference type="HOGENOM" id="CLU_030204_0_0_1"/>
<evidence type="ECO:0000313" key="4">
    <source>
        <dbReference type="EMBL" id="EMR71315.1"/>
    </source>
</evidence>
<feature type="region of interest" description="Disordered" evidence="2">
    <location>
        <begin position="391"/>
        <end position="587"/>
    </location>
</feature>
<feature type="compositionally biased region" description="Low complexity" evidence="2">
    <location>
        <begin position="505"/>
        <end position="514"/>
    </location>
</feature>
<dbReference type="AlphaFoldDB" id="M7TXC5"/>
<feature type="compositionally biased region" description="Acidic residues" evidence="2">
    <location>
        <begin position="269"/>
        <end position="279"/>
    </location>
</feature>
<dbReference type="InterPro" id="IPR052255">
    <property type="entry name" value="RNA_pol_II_subunit5-mediator"/>
</dbReference>
<dbReference type="InterPro" id="IPR024325">
    <property type="entry name" value="DUF3835"/>
</dbReference>
<dbReference type="InterPro" id="IPR039553">
    <property type="entry name" value="Prefoldin-like"/>
</dbReference>
<evidence type="ECO:0000259" key="3">
    <source>
        <dbReference type="Pfam" id="PF12927"/>
    </source>
</evidence>
<dbReference type="STRING" id="1287681.M7TXC5"/>
<proteinExistence type="predicted"/>
<dbReference type="PANTHER" id="PTHR15111">
    <property type="entry name" value="RNA POLYMERASE II SUBUNIT 5-MEDIATING PROTEIN NNX3"/>
    <property type="match status" value="1"/>
</dbReference>
<dbReference type="SUPFAM" id="SSF46579">
    <property type="entry name" value="Prefoldin"/>
    <property type="match status" value="1"/>
</dbReference>
<sequence length="648" mass="71841">MASIKDSFANLEKHIEQLQENVEKFSNALNHWQQWKEEYETLREDVRSLPQAATREDLARTREGFEGELIKDKELIDIFGKNDSKKPDQIKSILTNRLDYVTKNIQTLQKQLETAENKLAAANVVSNPDAATDDDGLPITEIMEELDDDDNVVSYSLRTPGGGNQKQLLEALEKLGIKEEDIPEGGPDSSDEVRNGGDPSKTKDTQSTQTLPAETIAPPAPAPIPAPAPAAQAAPPSTPSKESQESKTQERAKPKTMSKKRVAFAEDTKSEEEAEEGETEASKRLVEILRKARDEQGIIEDPVMPADEAPEDAALREDMIRYNKETMEYEMAPIVAELNLEEGSEFDSDDYSDYDNEDEDEDENEDQWGRSTKSVVDDDWKLQMLELKERLSQQNTFGAKKTADGNGDESDDGEGLGRITIKHEEPPSLDQTVEEVKASEAVTPSSSKKGVRFAQSVDIAEESVAAKPSPSLAPASSQTNPTKKPVVDPLSDVVMERSSRTGAEPTPKSSSGKKPTSRFRKERANNNNNNTPTFQGLPIIPDTPVAATDHQHQHQPNTAPSGPQGRTLSTSILEHEPSMEAKEPDEFDASLVQQQVSEEYHKMRNRFVYRQGGFLKEDERPVRPLDEEEGGPRRVSRFRAARLAGSNP</sequence>
<gene>
    <name evidence="4" type="ORF">UCREL1_1646</name>
</gene>
<feature type="coiled-coil region" evidence="1">
    <location>
        <begin position="1"/>
        <end position="28"/>
    </location>
</feature>
<keyword evidence="5" id="KW-1185">Reference proteome</keyword>
<dbReference type="GO" id="GO:0000122">
    <property type="term" value="P:negative regulation of transcription by RNA polymerase II"/>
    <property type="evidence" value="ECO:0007669"/>
    <property type="project" value="TreeGrafter"/>
</dbReference>
<feature type="region of interest" description="Disordered" evidence="2">
    <location>
        <begin position="338"/>
        <end position="375"/>
    </location>
</feature>
<feature type="region of interest" description="Disordered" evidence="2">
    <location>
        <begin position="179"/>
        <end position="283"/>
    </location>
</feature>
<feature type="compositionally biased region" description="Pro residues" evidence="2">
    <location>
        <begin position="218"/>
        <end position="228"/>
    </location>
</feature>
<feature type="coiled-coil region" evidence="1">
    <location>
        <begin position="98"/>
        <end position="125"/>
    </location>
</feature>
<reference evidence="5" key="1">
    <citation type="journal article" date="2013" name="Genome Announc.">
        <title>Draft genome sequence of the grapevine dieback fungus Eutypa lata UCR-EL1.</title>
        <authorList>
            <person name="Blanco-Ulate B."/>
            <person name="Rolshausen P.E."/>
            <person name="Cantu D."/>
        </authorList>
    </citation>
    <scope>NUCLEOTIDE SEQUENCE [LARGE SCALE GENOMIC DNA]</scope>
    <source>
        <strain evidence="5">UCR-EL1</strain>
    </source>
</reference>
<dbReference type="GO" id="GO:0019212">
    <property type="term" value="F:phosphatase inhibitor activity"/>
    <property type="evidence" value="ECO:0007669"/>
    <property type="project" value="TreeGrafter"/>
</dbReference>
<dbReference type="eggNOG" id="ENOG502RP8H">
    <property type="taxonomic scope" value="Eukaryota"/>
</dbReference>
<keyword evidence="1" id="KW-0175">Coiled coil</keyword>
<dbReference type="OMA" id="LNARGMW"/>
<evidence type="ECO:0000256" key="1">
    <source>
        <dbReference type="SAM" id="Coils"/>
    </source>
</evidence>
<dbReference type="GO" id="GO:0003714">
    <property type="term" value="F:transcription corepressor activity"/>
    <property type="evidence" value="ECO:0007669"/>
    <property type="project" value="TreeGrafter"/>
</dbReference>
<name>M7TXC5_EUTLA</name>
<feature type="compositionally biased region" description="Basic and acidic residues" evidence="2">
    <location>
        <begin position="191"/>
        <end position="204"/>
    </location>
</feature>
<dbReference type="PANTHER" id="PTHR15111:SF0">
    <property type="entry name" value="UNCONVENTIONAL PREFOLDIN RPB5 INTERACTOR 1"/>
    <property type="match status" value="1"/>
</dbReference>
<feature type="compositionally biased region" description="Low complexity" evidence="2">
    <location>
        <begin position="465"/>
        <end position="477"/>
    </location>
</feature>
<dbReference type="GO" id="GO:0003682">
    <property type="term" value="F:chromatin binding"/>
    <property type="evidence" value="ECO:0007669"/>
    <property type="project" value="TreeGrafter"/>
</dbReference>
<feature type="compositionally biased region" description="Basic and acidic residues" evidence="2">
    <location>
        <begin position="573"/>
        <end position="584"/>
    </location>
</feature>